<dbReference type="Proteomes" id="UP001165960">
    <property type="component" value="Unassembled WGS sequence"/>
</dbReference>
<proteinExistence type="predicted"/>
<sequence length="113" mass="12706">MIYVGHEGTHTASHFDICGSVGHNLMVQADEGCSALWFMVGREHADKARKYWHKHGGGNTSLDQDNFSISAEVLGLADFPIYVFEQELGDLVMVTYIYIKLLNFRSQVKVLTK</sequence>
<organism evidence="1 2">
    <name type="scientific">Entomophthora muscae</name>
    <dbReference type="NCBI Taxonomy" id="34485"/>
    <lineage>
        <taxon>Eukaryota</taxon>
        <taxon>Fungi</taxon>
        <taxon>Fungi incertae sedis</taxon>
        <taxon>Zoopagomycota</taxon>
        <taxon>Entomophthoromycotina</taxon>
        <taxon>Entomophthoromycetes</taxon>
        <taxon>Entomophthorales</taxon>
        <taxon>Entomophthoraceae</taxon>
        <taxon>Entomophthora</taxon>
    </lineage>
</organism>
<name>A0ACC2SVD7_9FUNG</name>
<keyword evidence="2" id="KW-1185">Reference proteome</keyword>
<evidence type="ECO:0000313" key="2">
    <source>
        <dbReference type="Proteomes" id="UP001165960"/>
    </source>
</evidence>
<dbReference type="EMBL" id="QTSX02004295">
    <property type="protein sequence ID" value="KAJ9066346.1"/>
    <property type="molecule type" value="Genomic_DNA"/>
</dbReference>
<protein>
    <submittedName>
        <fullName evidence="1">Uncharacterized protein</fullName>
    </submittedName>
</protein>
<accession>A0ACC2SVD7</accession>
<gene>
    <name evidence="1" type="ORF">DSO57_1010557</name>
</gene>
<reference evidence="1" key="1">
    <citation type="submission" date="2022-04" db="EMBL/GenBank/DDBJ databases">
        <title>Genome of the entomopathogenic fungus Entomophthora muscae.</title>
        <authorList>
            <person name="Elya C."/>
            <person name="Lovett B.R."/>
            <person name="Lee E."/>
            <person name="Macias A.M."/>
            <person name="Hajek A.E."/>
            <person name="De Bivort B.L."/>
            <person name="Kasson M.T."/>
            <person name="De Fine Licht H.H."/>
            <person name="Stajich J.E."/>
        </authorList>
    </citation>
    <scope>NUCLEOTIDE SEQUENCE</scope>
    <source>
        <strain evidence="1">Berkeley</strain>
    </source>
</reference>
<evidence type="ECO:0000313" key="1">
    <source>
        <dbReference type="EMBL" id="KAJ9066346.1"/>
    </source>
</evidence>
<comment type="caution">
    <text evidence="1">The sequence shown here is derived from an EMBL/GenBank/DDBJ whole genome shotgun (WGS) entry which is preliminary data.</text>
</comment>